<keyword evidence="1" id="KW-0812">Transmembrane</keyword>
<dbReference type="InterPro" id="IPR019144">
    <property type="entry name" value="Membralin"/>
</dbReference>
<dbReference type="OrthoDB" id="6779347at2759"/>
<keyword evidence="1" id="KW-1133">Transmembrane helix</keyword>
<proteinExistence type="predicted"/>
<dbReference type="GO" id="GO:0034976">
    <property type="term" value="P:response to endoplasmic reticulum stress"/>
    <property type="evidence" value="ECO:0007669"/>
    <property type="project" value="TreeGrafter"/>
</dbReference>
<comment type="caution">
    <text evidence="2">The sequence shown here is derived from an EMBL/GenBank/DDBJ whole genome shotgun (WGS) entry which is preliminary data.</text>
</comment>
<name>A0A835Z245_9STRA</name>
<evidence type="ECO:0000256" key="1">
    <source>
        <dbReference type="SAM" id="Phobius"/>
    </source>
</evidence>
<dbReference type="PANTHER" id="PTHR21650">
    <property type="entry name" value="MEMBRALIN/KINETOCHORE PROTEIN NUF2"/>
    <property type="match status" value="1"/>
</dbReference>
<keyword evidence="1" id="KW-0472">Membrane</keyword>
<dbReference type="GO" id="GO:1904294">
    <property type="term" value="P:positive regulation of ERAD pathway"/>
    <property type="evidence" value="ECO:0007669"/>
    <property type="project" value="TreeGrafter"/>
</dbReference>
<accession>A0A835Z245</accession>
<dbReference type="AlphaFoldDB" id="A0A835Z245"/>
<organism evidence="2 3">
    <name type="scientific">Tribonema minus</name>
    <dbReference type="NCBI Taxonomy" id="303371"/>
    <lineage>
        <taxon>Eukaryota</taxon>
        <taxon>Sar</taxon>
        <taxon>Stramenopiles</taxon>
        <taxon>Ochrophyta</taxon>
        <taxon>PX clade</taxon>
        <taxon>Xanthophyceae</taxon>
        <taxon>Tribonematales</taxon>
        <taxon>Tribonemataceae</taxon>
        <taxon>Tribonema</taxon>
    </lineage>
</organism>
<gene>
    <name evidence="2" type="ORF">JKP88DRAFT_290025</name>
</gene>
<sequence>MEAVFFRLHQRFATTVVRVLPGRVRRYMEYVSLLNAVCLLAALIYLHKSFVNPKSGPWERMLLLLLLLAINRQFEKVTEGCFVPDKVYLFSLEKGFLMLRQDLRAQHGIVATNVTVPIWDDCFGTPISKWALEWVIGYDTVVMNWLISLYNGKGFLYSVSTKELFNLNYADEFLQSTEDWDKFVVFKVGVLFTTVFLFFTTTTLVSFTLRETQERMLRFTFLLQHHIRNRQPYAPLIFTHVVESLVFVPIMVGILFFLFEFFSDQLLAFMVLSVVWMCEVYSVISVRTSTSIRFFPRVVSFYFALFHVYFFSFPFGFSYLALVSTVLFLQHSMLYFWNSLTTQPFLWENLAGERRREVH</sequence>
<reference evidence="2" key="1">
    <citation type="submission" date="2021-02" db="EMBL/GenBank/DDBJ databases">
        <title>First Annotated Genome of the Yellow-green Alga Tribonema minus.</title>
        <authorList>
            <person name="Mahan K.M."/>
        </authorList>
    </citation>
    <scope>NUCLEOTIDE SEQUENCE</scope>
    <source>
        <strain evidence="2">UTEX B ZZ1240</strain>
    </source>
</reference>
<feature type="transmembrane region" description="Helical" evidence="1">
    <location>
        <begin position="317"/>
        <end position="337"/>
    </location>
</feature>
<protein>
    <submittedName>
        <fullName evidence="2">Uncharacterized protein</fullName>
    </submittedName>
</protein>
<feature type="transmembrane region" description="Helical" evidence="1">
    <location>
        <begin position="27"/>
        <end position="46"/>
    </location>
</feature>
<dbReference type="PANTHER" id="PTHR21650:SF4">
    <property type="entry name" value="MEMBRALIN"/>
    <property type="match status" value="1"/>
</dbReference>
<dbReference type="EMBL" id="JAFCMP010000173">
    <property type="protein sequence ID" value="KAG5184237.1"/>
    <property type="molecule type" value="Genomic_DNA"/>
</dbReference>
<feature type="transmembrane region" description="Helical" evidence="1">
    <location>
        <begin position="184"/>
        <end position="209"/>
    </location>
</feature>
<keyword evidence="3" id="KW-1185">Reference proteome</keyword>
<feature type="transmembrane region" description="Helical" evidence="1">
    <location>
        <begin position="265"/>
        <end position="282"/>
    </location>
</feature>
<evidence type="ECO:0000313" key="2">
    <source>
        <dbReference type="EMBL" id="KAG5184237.1"/>
    </source>
</evidence>
<dbReference type="Proteomes" id="UP000664859">
    <property type="component" value="Unassembled WGS sequence"/>
</dbReference>
<dbReference type="Pfam" id="PF09746">
    <property type="entry name" value="Membralin"/>
    <property type="match status" value="2"/>
</dbReference>
<evidence type="ECO:0000313" key="3">
    <source>
        <dbReference type="Proteomes" id="UP000664859"/>
    </source>
</evidence>
<dbReference type="GO" id="GO:0005783">
    <property type="term" value="C:endoplasmic reticulum"/>
    <property type="evidence" value="ECO:0007669"/>
    <property type="project" value="TreeGrafter"/>
</dbReference>
<feature type="transmembrane region" description="Helical" evidence="1">
    <location>
        <begin position="233"/>
        <end position="259"/>
    </location>
</feature>